<comment type="caution">
    <text evidence="1">The sequence shown here is derived from an EMBL/GenBank/DDBJ whole genome shotgun (WGS) entry which is preliminary data.</text>
</comment>
<reference evidence="1" key="1">
    <citation type="submission" date="2021-05" db="EMBL/GenBank/DDBJ databases">
        <title>Comparative genomics of three Colletotrichum scovillei strains and genetic complementation revealed genes involved fungal growth and virulence on chili pepper.</title>
        <authorList>
            <person name="Hsieh D.-K."/>
            <person name="Chuang S.-C."/>
            <person name="Chen C.-Y."/>
            <person name="Chao Y.-T."/>
            <person name="Lu M.-Y.J."/>
            <person name="Lee M.-H."/>
            <person name="Shih M.-C."/>
        </authorList>
    </citation>
    <scope>NUCLEOTIDE SEQUENCE</scope>
    <source>
        <strain evidence="1">Coll-153</strain>
    </source>
</reference>
<evidence type="ECO:0000313" key="1">
    <source>
        <dbReference type="EMBL" id="KAG7041075.1"/>
    </source>
</evidence>
<dbReference type="Proteomes" id="UP000699042">
    <property type="component" value="Unassembled WGS sequence"/>
</dbReference>
<sequence length="91" mass="10118">MLRESDELPSCAIVLRWRPNQPKFARYAIPVMRLVSPIQQESVFGRQNDIAGGYDTAVIRLVRRYVGGAMRGSLDAGADGLQPLKLKEICS</sequence>
<evidence type="ECO:0000313" key="2">
    <source>
        <dbReference type="Proteomes" id="UP000699042"/>
    </source>
</evidence>
<protein>
    <submittedName>
        <fullName evidence="1">Uncharacterized protein</fullName>
    </submittedName>
</protein>
<name>A0A9P7QQD4_9PEZI</name>
<accession>A0A9P7QQD4</accession>
<gene>
    <name evidence="1" type="ORF">JMJ77_008780</name>
</gene>
<keyword evidence="2" id="KW-1185">Reference proteome</keyword>
<dbReference type="AlphaFoldDB" id="A0A9P7QQD4"/>
<organism evidence="1 2">
    <name type="scientific">Colletotrichum scovillei</name>
    <dbReference type="NCBI Taxonomy" id="1209932"/>
    <lineage>
        <taxon>Eukaryota</taxon>
        <taxon>Fungi</taxon>
        <taxon>Dikarya</taxon>
        <taxon>Ascomycota</taxon>
        <taxon>Pezizomycotina</taxon>
        <taxon>Sordariomycetes</taxon>
        <taxon>Hypocreomycetidae</taxon>
        <taxon>Glomerellales</taxon>
        <taxon>Glomerellaceae</taxon>
        <taxon>Colletotrichum</taxon>
        <taxon>Colletotrichum acutatum species complex</taxon>
    </lineage>
</organism>
<dbReference type="EMBL" id="JAESDN010000016">
    <property type="protein sequence ID" value="KAG7041075.1"/>
    <property type="molecule type" value="Genomic_DNA"/>
</dbReference>
<proteinExistence type="predicted"/>